<keyword evidence="1" id="KW-1133">Transmembrane helix</keyword>
<gene>
    <name evidence="2" type="ORF">GCM10011335_18070</name>
</gene>
<dbReference type="RefSeq" id="WP_188850237.1">
    <property type="nucleotide sequence ID" value="NZ_BMJJ01000003.1"/>
</dbReference>
<comment type="caution">
    <text evidence="2">The sequence shown here is derived from an EMBL/GenBank/DDBJ whole genome shotgun (WGS) entry which is preliminary data.</text>
</comment>
<dbReference type="EMBL" id="BMJJ01000003">
    <property type="protein sequence ID" value="GGD15634.1"/>
    <property type="molecule type" value="Genomic_DNA"/>
</dbReference>
<organism evidence="2 3">
    <name type="scientific">Aureimonas glaciei</name>
    <dbReference type="NCBI Taxonomy" id="1776957"/>
    <lineage>
        <taxon>Bacteria</taxon>
        <taxon>Pseudomonadati</taxon>
        <taxon>Pseudomonadota</taxon>
        <taxon>Alphaproteobacteria</taxon>
        <taxon>Hyphomicrobiales</taxon>
        <taxon>Aurantimonadaceae</taxon>
        <taxon>Aureimonas</taxon>
    </lineage>
</organism>
<accession>A0A917D8U1</accession>
<feature type="transmembrane region" description="Helical" evidence="1">
    <location>
        <begin position="83"/>
        <end position="106"/>
    </location>
</feature>
<reference evidence="2" key="1">
    <citation type="journal article" date="2014" name="Int. J. Syst. Evol. Microbiol.">
        <title>Complete genome sequence of Corynebacterium casei LMG S-19264T (=DSM 44701T), isolated from a smear-ripened cheese.</title>
        <authorList>
            <consortium name="US DOE Joint Genome Institute (JGI-PGF)"/>
            <person name="Walter F."/>
            <person name="Albersmeier A."/>
            <person name="Kalinowski J."/>
            <person name="Ruckert C."/>
        </authorList>
    </citation>
    <scope>NUCLEOTIDE SEQUENCE</scope>
    <source>
        <strain evidence="2">CGMCC 1.15493</strain>
    </source>
</reference>
<protein>
    <submittedName>
        <fullName evidence="2">Uncharacterized protein</fullName>
    </submittedName>
</protein>
<sequence>MIANRSLAYLLLLVAGLLIWSSAFVWLYGALSVGCAFGWEAIALGPLSLQRAVLLGLWLAHLAAIAPLLAFTHRRLKEQPGRASLDGFFAGAAFWATVVALCVTFVNYAPILGLSACL</sequence>
<dbReference type="Proteomes" id="UP000613160">
    <property type="component" value="Unassembled WGS sequence"/>
</dbReference>
<evidence type="ECO:0000256" key="1">
    <source>
        <dbReference type="SAM" id="Phobius"/>
    </source>
</evidence>
<name>A0A917D8U1_9HYPH</name>
<feature type="transmembrane region" description="Helical" evidence="1">
    <location>
        <begin position="49"/>
        <end position="71"/>
    </location>
</feature>
<keyword evidence="3" id="KW-1185">Reference proteome</keyword>
<evidence type="ECO:0000313" key="2">
    <source>
        <dbReference type="EMBL" id="GGD15634.1"/>
    </source>
</evidence>
<dbReference type="PROSITE" id="PS51257">
    <property type="entry name" value="PROKAR_LIPOPROTEIN"/>
    <property type="match status" value="1"/>
</dbReference>
<keyword evidence="1" id="KW-0812">Transmembrane</keyword>
<feature type="transmembrane region" description="Helical" evidence="1">
    <location>
        <begin position="7"/>
        <end position="29"/>
    </location>
</feature>
<dbReference type="AlphaFoldDB" id="A0A917D8U1"/>
<keyword evidence="1" id="KW-0472">Membrane</keyword>
<evidence type="ECO:0000313" key="3">
    <source>
        <dbReference type="Proteomes" id="UP000613160"/>
    </source>
</evidence>
<proteinExistence type="predicted"/>
<reference evidence="2" key="2">
    <citation type="submission" date="2020-09" db="EMBL/GenBank/DDBJ databases">
        <authorList>
            <person name="Sun Q."/>
            <person name="Zhou Y."/>
        </authorList>
    </citation>
    <scope>NUCLEOTIDE SEQUENCE</scope>
    <source>
        <strain evidence="2">CGMCC 1.15493</strain>
    </source>
</reference>